<name>A0AA39QZ61_9LECA</name>
<dbReference type="PANTHER" id="PTHR43762">
    <property type="entry name" value="L-GULONOLACTONE OXIDASE"/>
    <property type="match status" value="1"/>
</dbReference>
<dbReference type="InterPro" id="IPR006094">
    <property type="entry name" value="Oxid_FAD_bind_N"/>
</dbReference>
<dbReference type="EMBL" id="JAFEKC020000015">
    <property type="protein sequence ID" value="KAK0510398.1"/>
    <property type="molecule type" value="Genomic_DNA"/>
</dbReference>
<dbReference type="Gene3D" id="3.30.465.10">
    <property type="match status" value="1"/>
</dbReference>
<reference evidence="2" key="1">
    <citation type="submission" date="2023-03" db="EMBL/GenBank/DDBJ databases">
        <title>Complete genome of Cladonia borealis.</title>
        <authorList>
            <person name="Park H."/>
        </authorList>
    </citation>
    <scope>NUCLEOTIDE SEQUENCE</scope>
    <source>
        <strain evidence="2">ANT050790</strain>
    </source>
</reference>
<evidence type="ECO:0000313" key="2">
    <source>
        <dbReference type="EMBL" id="KAK0510398.1"/>
    </source>
</evidence>
<keyword evidence="3" id="KW-1185">Reference proteome</keyword>
<dbReference type="Pfam" id="PF01565">
    <property type="entry name" value="FAD_binding_4"/>
    <property type="match status" value="1"/>
</dbReference>
<dbReference type="PANTHER" id="PTHR43762:SF1">
    <property type="entry name" value="D-ARABINONO-1,4-LACTONE OXIDASE"/>
    <property type="match status" value="1"/>
</dbReference>
<dbReference type="InterPro" id="IPR016166">
    <property type="entry name" value="FAD-bd_PCMH"/>
</dbReference>
<evidence type="ECO:0000313" key="3">
    <source>
        <dbReference type="Proteomes" id="UP001166286"/>
    </source>
</evidence>
<dbReference type="Gene3D" id="3.30.70.2520">
    <property type="match status" value="1"/>
</dbReference>
<dbReference type="PROSITE" id="PS51387">
    <property type="entry name" value="FAD_PCMH"/>
    <property type="match status" value="1"/>
</dbReference>
<dbReference type="AlphaFoldDB" id="A0AA39QZ61"/>
<feature type="domain" description="FAD-binding PCMH-type" evidence="1">
    <location>
        <begin position="24"/>
        <end position="219"/>
    </location>
</feature>
<dbReference type="GO" id="GO:0071949">
    <property type="term" value="F:FAD binding"/>
    <property type="evidence" value="ECO:0007669"/>
    <property type="project" value="InterPro"/>
</dbReference>
<comment type="caution">
    <text evidence="2">The sequence shown here is derived from an EMBL/GenBank/DDBJ whole genome shotgun (WGS) entry which is preliminary data.</text>
</comment>
<dbReference type="InterPro" id="IPR036318">
    <property type="entry name" value="FAD-bd_PCMH-like_sf"/>
</dbReference>
<organism evidence="2 3">
    <name type="scientific">Cladonia borealis</name>
    <dbReference type="NCBI Taxonomy" id="184061"/>
    <lineage>
        <taxon>Eukaryota</taxon>
        <taxon>Fungi</taxon>
        <taxon>Dikarya</taxon>
        <taxon>Ascomycota</taxon>
        <taxon>Pezizomycotina</taxon>
        <taxon>Lecanoromycetes</taxon>
        <taxon>OSLEUM clade</taxon>
        <taxon>Lecanoromycetidae</taxon>
        <taxon>Lecanorales</taxon>
        <taxon>Lecanorineae</taxon>
        <taxon>Cladoniaceae</taxon>
        <taxon>Cladonia</taxon>
    </lineage>
</organism>
<dbReference type="Proteomes" id="UP001166286">
    <property type="component" value="Unassembled WGS sequence"/>
</dbReference>
<proteinExistence type="predicted"/>
<dbReference type="SUPFAM" id="SSF56176">
    <property type="entry name" value="FAD-binding/transporter-associated domain-like"/>
    <property type="match status" value="1"/>
</dbReference>
<accession>A0AA39QZ61</accession>
<gene>
    <name evidence="2" type="ORF">JMJ35_006830</name>
</gene>
<evidence type="ECO:0000259" key="1">
    <source>
        <dbReference type="PROSITE" id="PS51387"/>
    </source>
</evidence>
<sequence>MASPKISSHELLQHLQKDPDNEELTHKLAARIDDPTYQDEIEHAFYGTKVSMYEQWARATLSQTSAHDGILLDPHGMKKILPVDASLLIDPSTVSFLFCAESGITIKDLNQVLNKANRALENMGAYDGQTLAGAISTGTHGTGISLRPIASSVRALVLVSENKTIYQIEPTKGITDPEKLAKAKPDIVLKQDDEWFNSNVVAMGCMGLIYSYTLDVIPAYYLQEFRVLDNWEGLTSRTGKDCLSSWLADPKVRHFEVDINPYAVAGVHSCVKVIRQKSYGPAKGSRGIANWISGILASCPVADWLVVHLLNTFPKICPRILNSALKTLADNDCVDKSYVVMNIGAVDNVKAMALEMSFDATGATTDATNLVNKVNNLLSIFANAATNKKWYLTGPVALRFVAGSDAYLAPQTGRTTCMAELDLLVGIRNGEDLLREVKNAVCTKGSGVRVHWGLDIDTVSAYTDRLGISVPK</sequence>
<dbReference type="InterPro" id="IPR010031">
    <property type="entry name" value="FAD_lactone_oxidase-like"/>
</dbReference>
<dbReference type="InterPro" id="IPR016169">
    <property type="entry name" value="FAD-bd_PCMH_sub2"/>
</dbReference>
<dbReference type="GO" id="GO:0016899">
    <property type="term" value="F:oxidoreductase activity, acting on the CH-OH group of donors, oxygen as acceptor"/>
    <property type="evidence" value="ECO:0007669"/>
    <property type="project" value="InterPro"/>
</dbReference>
<protein>
    <recommendedName>
        <fullName evidence="1">FAD-binding PCMH-type domain-containing protein</fullName>
    </recommendedName>
</protein>